<organism evidence="3 4">
    <name type="scientific">Clostridium brassicae</name>
    <dbReference type="NCBI Taxonomy" id="2999072"/>
    <lineage>
        <taxon>Bacteria</taxon>
        <taxon>Bacillati</taxon>
        <taxon>Bacillota</taxon>
        <taxon>Clostridia</taxon>
        <taxon>Eubacteriales</taxon>
        <taxon>Clostridiaceae</taxon>
        <taxon>Clostridium</taxon>
    </lineage>
</organism>
<evidence type="ECO:0000313" key="3">
    <source>
        <dbReference type="EMBL" id="MCY6960252.1"/>
    </source>
</evidence>
<name>A0ABT4DD63_9CLOT</name>
<keyword evidence="1" id="KW-1133">Transmembrane helix</keyword>
<accession>A0ABT4DD63</accession>
<dbReference type="Proteomes" id="UP001144612">
    <property type="component" value="Unassembled WGS sequence"/>
</dbReference>
<sequence>MNNINTVTNYFIMFVLYVIGLFVYRMENKSIFFGVRLPSKHNKKENFTKLKKQYRKNFSLSYLLSILIYILLNLKVSEIWSVVLGNLFIFIGVIILSVNYYIMHKKVKLLKKNENWKVENEKEIMDDENYIMGNLYYNKNDPALWVNKREDGRITLNYAKPVAKGFLVIIVVAFIFAFARTLSFPEIFQDRKVEISENLITIEGKWGTSINKKEINKIALEKNLPMVLRRINGTTINKMKMGKFKVANYKEVYFYIMDRTKPFVAIYTKDNNLIFINYEDIRRTEDLYKLLKQGEMVSK</sequence>
<comment type="caution">
    <text evidence="3">The sequence shown here is derived from an EMBL/GenBank/DDBJ whole genome shotgun (WGS) entry which is preliminary data.</text>
</comment>
<feature type="transmembrane region" description="Helical" evidence="1">
    <location>
        <begin position="80"/>
        <end position="102"/>
    </location>
</feature>
<proteinExistence type="predicted"/>
<reference evidence="3" key="1">
    <citation type="submission" date="2022-12" db="EMBL/GenBank/DDBJ databases">
        <title>Clostridium sp. nov., isolated from industrial wastewater.</title>
        <authorList>
            <person name="Jiayan W."/>
        </authorList>
    </citation>
    <scope>NUCLEOTIDE SEQUENCE</scope>
    <source>
        <strain evidence="3">ZC22-4</strain>
    </source>
</reference>
<keyword evidence="1" id="KW-0812">Transmembrane</keyword>
<keyword evidence="4" id="KW-1185">Reference proteome</keyword>
<feature type="transmembrane region" description="Helical" evidence="1">
    <location>
        <begin position="57"/>
        <end position="74"/>
    </location>
</feature>
<evidence type="ECO:0000313" key="4">
    <source>
        <dbReference type="Proteomes" id="UP001144612"/>
    </source>
</evidence>
<feature type="transmembrane region" description="Helical" evidence="1">
    <location>
        <begin position="6"/>
        <end position="24"/>
    </location>
</feature>
<evidence type="ECO:0000256" key="1">
    <source>
        <dbReference type="SAM" id="Phobius"/>
    </source>
</evidence>
<protein>
    <submittedName>
        <fullName evidence="3">PH domain-containing protein</fullName>
    </submittedName>
</protein>
<feature type="domain" description="Bacterial Pleckstrin homology" evidence="2">
    <location>
        <begin position="195"/>
        <end position="274"/>
    </location>
</feature>
<evidence type="ECO:0000259" key="2">
    <source>
        <dbReference type="Pfam" id="PF10882"/>
    </source>
</evidence>
<dbReference type="Pfam" id="PF10882">
    <property type="entry name" value="bPH_5"/>
    <property type="match status" value="1"/>
</dbReference>
<keyword evidence="1" id="KW-0472">Membrane</keyword>
<dbReference type="InterPro" id="IPR027783">
    <property type="entry name" value="Bacterial_PH-related"/>
</dbReference>
<feature type="transmembrane region" description="Helical" evidence="1">
    <location>
        <begin position="162"/>
        <end position="182"/>
    </location>
</feature>
<gene>
    <name evidence="3" type="ORF">OW729_16665</name>
</gene>
<dbReference type="RefSeq" id="WP_268062686.1">
    <property type="nucleotide sequence ID" value="NZ_JAPQFJ010000023.1"/>
</dbReference>
<dbReference type="EMBL" id="JAPQFJ010000023">
    <property type="protein sequence ID" value="MCY6960252.1"/>
    <property type="molecule type" value="Genomic_DNA"/>
</dbReference>